<keyword evidence="4 8" id="KW-1133">Transmembrane helix</keyword>
<gene>
    <name evidence="9" type="ORF">ACA1_371670</name>
</gene>
<feature type="transmembrane region" description="Helical" evidence="8">
    <location>
        <begin position="28"/>
        <end position="55"/>
    </location>
</feature>
<name>L8GYG0_ACACF</name>
<dbReference type="EMBL" id="KB007960">
    <property type="protein sequence ID" value="ELR18319.1"/>
    <property type="molecule type" value="Genomic_DNA"/>
</dbReference>
<dbReference type="InterPro" id="IPR036116">
    <property type="entry name" value="FN3_sf"/>
</dbReference>
<evidence type="ECO:0000256" key="2">
    <source>
        <dbReference type="ARBA" id="ARBA00022692"/>
    </source>
</evidence>
<dbReference type="InterPro" id="IPR013783">
    <property type="entry name" value="Ig-like_fold"/>
</dbReference>
<evidence type="ECO:0000256" key="4">
    <source>
        <dbReference type="ARBA" id="ARBA00022989"/>
    </source>
</evidence>
<keyword evidence="3" id="KW-0735">Signal-anchor</keyword>
<dbReference type="GO" id="GO:0035269">
    <property type="term" value="P:protein O-linked glycosylation via mannose"/>
    <property type="evidence" value="ECO:0007669"/>
    <property type="project" value="TreeGrafter"/>
</dbReference>
<comment type="subcellular location">
    <subcellularLocation>
        <location evidence="1">Membrane</location>
        <topology evidence="1">Single-pass type II membrane protein</topology>
    </subcellularLocation>
</comment>
<dbReference type="PANTHER" id="PTHR12270:SF52">
    <property type="entry name" value="GLYCOSYLTRANSFERASE-LIKE PROTEIN GNT13-RELATED"/>
    <property type="match status" value="1"/>
</dbReference>
<dbReference type="SUPFAM" id="SSF53448">
    <property type="entry name" value="Nucleotide-diphospho-sugar transferases"/>
    <property type="match status" value="1"/>
</dbReference>
<dbReference type="Pfam" id="PF13896">
    <property type="entry name" value="Glyco_transf_49"/>
    <property type="match status" value="2"/>
</dbReference>
<dbReference type="GO" id="GO:0015020">
    <property type="term" value="F:glucuronosyltransferase activity"/>
    <property type="evidence" value="ECO:0007669"/>
    <property type="project" value="TreeGrafter"/>
</dbReference>
<protein>
    <submittedName>
        <fullName evidence="9">N-acetyllactosaminide beta-1,3-N-acetylglucosaminyltransferase</fullName>
    </submittedName>
</protein>
<dbReference type="OrthoDB" id="411524at2759"/>
<dbReference type="InterPro" id="IPR029044">
    <property type="entry name" value="Nucleotide-diphossugar_trans"/>
</dbReference>
<dbReference type="VEuPathDB" id="AmoebaDB:ACA1_371670"/>
<evidence type="ECO:0000256" key="7">
    <source>
        <dbReference type="SAM" id="MobiDB-lite"/>
    </source>
</evidence>
<dbReference type="GO" id="GO:0042285">
    <property type="term" value="F:xylosyltransferase activity"/>
    <property type="evidence" value="ECO:0007669"/>
    <property type="project" value="TreeGrafter"/>
</dbReference>
<dbReference type="KEGG" id="acan:ACA1_371670"/>
<organism evidence="9 10">
    <name type="scientific">Acanthamoeba castellanii (strain ATCC 30010 / Neff)</name>
    <dbReference type="NCBI Taxonomy" id="1257118"/>
    <lineage>
        <taxon>Eukaryota</taxon>
        <taxon>Amoebozoa</taxon>
        <taxon>Discosea</taxon>
        <taxon>Longamoebia</taxon>
        <taxon>Centramoebida</taxon>
        <taxon>Acanthamoebidae</taxon>
        <taxon>Acanthamoeba</taxon>
    </lineage>
</organism>
<keyword evidence="5 8" id="KW-0472">Membrane</keyword>
<evidence type="ECO:0000256" key="1">
    <source>
        <dbReference type="ARBA" id="ARBA00004606"/>
    </source>
</evidence>
<dbReference type="Gene3D" id="2.60.40.10">
    <property type="entry name" value="Immunoglobulins"/>
    <property type="match status" value="1"/>
</dbReference>
<dbReference type="Gene3D" id="3.90.550.10">
    <property type="entry name" value="Spore Coat Polysaccharide Biosynthesis Protein SpsA, Chain A"/>
    <property type="match status" value="1"/>
</dbReference>
<keyword evidence="9" id="KW-0328">Glycosyltransferase</keyword>
<evidence type="ECO:0000256" key="6">
    <source>
        <dbReference type="ARBA" id="ARBA00023180"/>
    </source>
</evidence>
<feature type="region of interest" description="Disordered" evidence="7">
    <location>
        <begin position="334"/>
        <end position="356"/>
    </location>
</feature>
<dbReference type="GeneID" id="14918962"/>
<dbReference type="Proteomes" id="UP000011083">
    <property type="component" value="Unassembled WGS sequence"/>
</dbReference>
<keyword evidence="9" id="KW-0808">Transferase</keyword>
<feature type="compositionally biased region" description="Basic and acidic residues" evidence="7">
    <location>
        <begin position="97"/>
        <end position="106"/>
    </location>
</feature>
<dbReference type="Gene3D" id="2.60.120.260">
    <property type="entry name" value="Galactose-binding domain-like"/>
    <property type="match status" value="1"/>
</dbReference>
<feature type="region of interest" description="Disordered" evidence="7">
    <location>
        <begin position="119"/>
        <end position="160"/>
    </location>
</feature>
<feature type="compositionally biased region" description="Acidic residues" evidence="7">
    <location>
        <begin position="342"/>
        <end position="356"/>
    </location>
</feature>
<evidence type="ECO:0000313" key="9">
    <source>
        <dbReference type="EMBL" id="ELR18319.1"/>
    </source>
</evidence>
<proteinExistence type="predicted"/>
<sequence length="807" mass="90400">MLKRPHGRASPALPLFEARRHKGSACGWCLSLGLRLALVGSLVLLICGFVGLVLWQGTGGGADGDGGSVEVSLSSREEEGERLVMPPTEVSPWGKKAASERGVDGAKRADDWFQNWAARQESAGEDDEPQLTTTGTRKTDEEVKRPSSKGGGAKKSADAALPRSPCPYFASINATSVVVHWQHHSTEALWCELKAKPTHGTARTQLVYEGVDTHAELRVLKPVTEYRFSLLCRRSEESREKTMRACGRRLTTRGAHNLVANPSFEDRGPQHYVKYFDPNYMKIDPNSFPAYWHSMMTPIDRAMTGTSSMCFKSPDKANYKYGASQFVLINATTAQTTRQGGEENEDSDHDEEGDEAELGGATTKRYLLLSAWSAAKDVSGKRDGGYGIGLQIKFADGSHSYGHKMTWRTEDHRWEKECMVIETEKDVMSVNIFILFLDHAGTVWFDDLFLAATTIIEPGFEGCRVERADTPVRHGCCPNRYTVRSALSPDPKGVSIATQLTIDRLPSLRMMAQNWDGPISAAVFVMDEAEVDEVLYFRSTWDKLADNIDFHLVISERNYAYKTLGLYPVNTLRNIALARCRTEHALILDADFIPSPDSHSVIMDMMPRLGRISEGAQEPDSPGVVWVVPAFEIEPGVPLPDSRKELVEMSRRDLIRQVHEVKWAPAHAPTNYTAWMNSSEPYEITFRPEYEPYMMVPRDSVPLYDERFIGYGYDKVAQATELNIAGYRFFGLPEVFVIHYDHGVPKWRGKGDVNFYSFLGEVELAYKTWPPRRHSRQPERVAEYDADTDADVIKAAFKKKQTPPASS</sequence>
<keyword evidence="2 8" id="KW-0812">Transmembrane</keyword>
<dbReference type="PANTHER" id="PTHR12270">
    <property type="entry name" value="GLYCOSYLTRANSFERASE-RELATED"/>
    <property type="match status" value="1"/>
</dbReference>
<feature type="region of interest" description="Disordered" evidence="7">
    <location>
        <begin position="64"/>
        <end position="106"/>
    </location>
</feature>
<keyword evidence="10" id="KW-1185">Reference proteome</keyword>
<dbReference type="AlphaFoldDB" id="L8GYG0"/>
<dbReference type="SUPFAM" id="SSF49265">
    <property type="entry name" value="Fibronectin type III"/>
    <property type="match status" value="1"/>
</dbReference>
<evidence type="ECO:0000256" key="3">
    <source>
        <dbReference type="ARBA" id="ARBA00022968"/>
    </source>
</evidence>
<dbReference type="RefSeq" id="XP_004340339.1">
    <property type="nucleotide sequence ID" value="XM_004340291.1"/>
</dbReference>
<evidence type="ECO:0000256" key="5">
    <source>
        <dbReference type="ARBA" id="ARBA00023136"/>
    </source>
</evidence>
<dbReference type="GO" id="GO:0016020">
    <property type="term" value="C:membrane"/>
    <property type="evidence" value="ECO:0007669"/>
    <property type="project" value="UniProtKB-SubCell"/>
</dbReference>
<dbReference type="InterPro" id="IPR051292">
    <property type="entry name" value="Xyl/GlcA_transferase"/>
</dbReference>
<evidence type="ECO:0000313" key="10">
    <source>
        <dbReference type="Proteomes" id="UP000011083"/>
    </source>
</evidence>
<accession>L8GYG0</accession>
<reference evidence="9 10" key="1">
    <citation type="journal article" date="2013" name="Genome Biol.">
        <title>Genome of Acanthamoeba castellanii highlights extensive lateral gene transfer and early evolution of tyrosine kinase signaling.</title>
        <authorList>
            <person name="Clarke M."/>
            <person name="Lohan A.J."/>
            <person name="Liu B."/>
            <person name="Lagkouvardos I."/>
            <person name="Roy S."/>
            <person name="Zafar N."/>
            <person name="Bertelli C."/>
            <person name="Schilde C."/>
            <person name="Kianianmomeni A."/>
            <person name="Burglin T.R."/>
            <person name="Frech C."/>
            <person name="Turcotte B."/>
            <person name="Kopec K.O."/>
            <person name="Synnott J.M."/>
            <person name="Choo C."/>
            <person name="Paponov I."/>
            <person name="Finkler A."/>
            <person name="Soon Heng Tan C."/>
            <person name="Hutchins A.P."/>
            <person name="Weinmeier T."/>
            <person name="Rattei T."/>
            <person name="Chu J.S."/>
            <person name="Gimenez G."/>
            <person name="Irimia M."/>
            <person name="Rigden D.J."/>
            <person name="Fitzpatrick D.A."/>
            <person name="Lorenzo-Morales J."/>
            <person name="Bateman A."/>
            <person name="Chiu C.H."/>
            <person name="Tang P."/>
            <person name="Hegemann P."/>
            <person name="Fromm H."/>
            <person name="Raoult D."/>
            <person name="Greub G."/>
            <person name="Miranda-Saavedra D."/>
            <person name="Chen N."/>
            <person name="Nash P."/>
            <person name="Ginger M.L."/>
            <person name="Horn M."/>
            <person name="Schaap P."/>
            <person name="Caler L."/>
            <person name="Loftus B."/>
        </authorList>
    </citation>
    <scope>NUCLEOTIDE SEQUENCE [LARGE SCALE GENOMIC DNA]</scope>
    <source>
        <strain evidence="9 10">Neff</strain>
    </source>
</reference>
<keyword evidence="6" id="KW-0325">Glycoprotein</keyword>
<evidence type="ECO:0000256" key="8">
    <source>
        <dbReference type="SAM" id="Phobius"/>
    </source>
</evidence>